<dbReference type="Proteomes" id="UP000216363">
    <property type="component" value="Unassembled WGS sequence"/>
</dbReference>
<keyword evidence="1" id="KW-0472">Membrane</keyword>
<evidence type="ECO:0000259" key="2">
    <source>
        <dbReference type="Pfam" id="PF00892"/>
    </source>
</evidence>
<feature type="transmembrane region" description="Helical" evidence="1">
    <location>
        <begin position="55"/>
        <end position="71"/>
    </location>
</feature>
<keyword evidence="1" id="KW-1133">Transmembrane helix</keyword>
<evidence type="ECO:0000256" key="1">
    <source>
        <dbReference type="SAM" id="Phobius"/>
    </source>
</evidence>
<evidence type="ECO:0000313" key="4">
    <source>
        <dbReference type="Proteomes" id="UP000216363"/>
    </source>
</evidence>
<dbReference type="InterPro" id="IPR037185">
    <property type="entry name" value="EmrE-like"/>
</dbReference>
<proteinExistence type="predicted"/>
<keyword evidence="1" id="KW-0812">Transmembrane</keyword>
<feature type="domain" description="EamA" evidence="2">
    <location>
        <begin position="2"/>
        <end position="69"/>
    </location>
</feature>
<gene>
    <name evidence="3" type="ORF">CES86_5627</name>
</gene>
<dbReference type="SUPFAM" id="SSF103481">
    <property type="entry name" value="Multidrug resistance efflux transporter EmrE"/>
    <property type="match status" value="1"/>
</dbReference>
<reference evidence="3 4" key="1">
    <citation type="submission" date="2017-07" db="EMBL/GenBank/DDBJ databases">
        <title>Draft genome of Ochrobactrum lupini type strain LUP21.</title>
        <authorList>
            <person name="Krzyzanowska D.M."/>
            <person name="Jafra S."/>
        </authorList>
    </citation>
    <scope>NUCLEOTIDE SEQUENCE [LARGE SCALE GENOMIC DNA]</scope>
    <source>
        <strain evidence="3 4">LUP21</strain>
    </source>
</reference>
<dbReference type="AlphaFoldDB" id="A0A256GZM2"/>
<sequence length="78" mass="8056">MLSGAIASGLGYAIWYAALPNLNATQGASIQLSVPVLTALLGSIFLGEHVSNQQLLAMGVIIFGIASVILGKKKADMR</sequence>
<dbReference type="GO" id="GO:0016020">
    <property type="term" value="C:membrane"/>
    <property type="evidence" value="ECO:0007669"/>
    <property type="project" value="InterPro"/>
</dbReference>
<evidence type="ECO:0000313" key="3">
    <source>
        <dbReference type="EMBL" id="OYR32675.1"/>
    </source>
</evidence>
<comment type="caution">
    <text evidence="3">The sequence shown here is derived from an EMBL/GenBank/DDBJ whole genome shotgun (WGS) entry which is preliminary data.</text>
</comment>
<accession>A0A256GZM2</accession>
<dbReference type="Pfam" id="PF00892">
    <property type="entry name" value="EamA"/>
    <property type="match status" value="1"/>
</dbReference>
<name>A0A256GZM2_9HYPH</name>
<organism evidence="3 4">
    <name type="scientific">Brucella lupini</name>
    <dbReference type="NCBI Taxonomy" id="255457"/>
    <lineage>
        <taxon>Bacteria</taxon>
        <taxon>Pseudomonadati</taxon>
        <taxon>Pseudomonadota</taxon>
        <taxon>Alphaproteobacteria</taxon>
        <taxon>Hyphomicrobiales</taxon>
        <taxon>Brucellaceae</taxon>
        <taxon>Brucella/Ochrobactrum group</taxon>
        <taxon>Brucella</taxon>
    </lineage>
</organism>
<protein>
    <submittedName>
        <fullName evidence="3">EamA-like transporter family protein</fullName>
    </submittedName>
</protein>
<dbReference type="Gene3D" id="1.10.3730.20">
    <property type="match status" value="1"/>
</dbReference>
<dbReference type="EMBL" id="NNRN01000020">
    <property type="protein sequence ID" value="OYR32675.1"/>
    <property type="molecule type" value="Genomic_DNA"/>
</dbReference>
<dbReference type="InterPro" id="IPR000620">
    <property type="entry name" value="EamA_dom"/>
</dbReference>